<protein>
    <submittedName>
        <fullName evidence="1">Uncharacterized protein</fullName>
    </submittedName>
</protein>
<gene>
    <name evidence="1" type="ORF">LCGC14_2649990</name>
</gene>
<evidence type="ECO:0000313" key="1">
    <source>
        <dbReference type="EMBL" id="KKK97712.1"/>
    </source>
</evidence>
<organism evidence="1">
    <name type="scientific">marine sediment metagenome</name>
    <dbReference type="NCBI Taxonomy" id="412755"/>
    <lineage>
        <taxon>unclassified sequences</taxon>
        <taxon>metagenomes</taxon>
        <taxon>ecological metagenomes</taxon>
    </lineage>
</organism>
<name>A0A0F8ZV15_9ZZZZ</name>
<accession>A0A0F8ZV15</accession>
<comment type="caution">
    <text evidence="1">The sequence shown here is derived from an EMBL/GenBank/DDBJ whole genome shotgun (WGS) entry which is preliminary data.</text>
</comment>
<sequence length="51" mass="5710">MFSDMDIEIGVGINEEGPGKLEAYIDIVIADMADIDPVYSLVVTWEKSFSW</sequence>
<dbReference type="EMBL" id="LAZR01045928">
    <property type="protein sequence ID" value="KKK97712.1"/>
    <property type="molecule type" value="Genomic_DNA"/>
</dbReference>
<dbReference type="AlphaFoldDB" id="A0A0F8ZV15"/>
<proteinExistence type="predicted"/>
<reference evidence="1" key="1">
    <citation type="journal article" date="2015" name="Nature">
        <title>Complex archaea that bridge the gap between prokaryotes and eukaryotes.</title>
        <authorList>
            <person name="Spang A."/>
            <person name="Saw J.H."/>
            <person name="Jorgensen S.L."/>
            <person name="Zaremba-Niedzwiedzka K."/>
            <person name="Martijn J."/>
            <person name="Lind A.E."/>
            <person name="van Eijk R."/>
            <person name="Schleper C."/>
            <person name="Guy L."/>
            <person name="Ettema T.J."/>
        </authorList>
    </citation>
    <scope>NUCLEOTIDE SEQUENCE</scope>
</reference>